<evidence type="ECO:0000256" key="2">
    <source>
        <dbReference type="ARBA" id="ARBA00025794"/>
    </source>
</evidence>
<dbReference type="PANTHER" id="PTHR14430">
    <property type="entry name" value="RABIN3-RELATED"/>
    <property type="match status" value="1"/>
</dbReference>
<feature type="region of interest" description="Disordered" evidence="4">
    <location>
        <begin position="1"/>
        <end position="73"/>
    </location>
</feature>
<keyword evidence="1 3" id="KW-0175">Coiled coil</keyword>
<dbReference type="EMBL" id="NIVC01003325">
    <property type="protein sequence ID" value="PAA51976.1"/>
    <property type="molecule type" value="Genomic_DNA"/>
</dbReference>
<protein>
    <recommendedName>
        <fullName evidence="7">GDP/GTP exchange factor Sec2 N-terminal domain-containing protein</fullName>
    </recommendedName>
</protein>
<evidence type="ECO:0000256" key="1">
    <source>
        <dbReference type="ARBA" id="ARBA00023054"/>
    </source>
</evidence>
<gene>
    <name evidence="5" type="ORF">BOX15_Mlig007695g1</name>
</gene>
<reference evidence="5 6" key="1">
    <citation type="submission" date="2017-06" db="EMBL/GenBank/DDBJ databases">
        <title>A platform for efficient transgenesis in Macrostomum lignano, a flatworm model organism for stem cell research.</title>
        <authorList>
            <person name="Berezikov E."/>
        </authorList>
    </citation>
    <scope>NUCLEOTIDE SEQUENCE [LARGE SCALE GENOMIC DNA]</scope>
    <source>
        <strain evidence="5">DV1</strain>
        <tissue evidence="5">Whole organism</tissue>
    </source>
</reference>
<dbReference type="GO" id="GO:0070319">
    <property type="term" value="C:Golgi to plasma membrane transport vesicle"/>
    <property type="evidence" value="ECO:0007669"/>
    <property type="project" value="TreeGrafter"/>
</dbReference>
<dbReference type="AlphaFoldDB" id="A0A267DS48"/>
<evidence type="ECO:0000256" key="4">
    <source>
        <dbReference type="SAM" id="MobiDB-lite"/>
    </source>
</evidence>
<organism evidence="5 6">
    <name type="scientific">Macrostomum lignano</name>
    <dbReference type="NCBI Taxonomy" id="282301"/>
    <lineage>
        <taxon>Eukaryota</taxon>
        <taxon>Metazoa</taxon>
        <taxon>Spiralia</taxon>
        <taxon>Lophotrochozoa</taxon>
        <taxon>Platyhelminthes</taxon>
        <taxon>Rhabditophora</taxon>
        <taxon>Macrostomorpha</taxon>
        <taxon>Macrostomida</taxon>
        <taxon>Macrostomidae</taxon>
        <taxon>Macrostomum</taxon>
    </lineage>
</organism>
<dbReference type="CDD" id="cd21044">
    <property type="entry name" value="Rab11BD_RAB3IP_like"/>
    <property type="match status" value="1"/>
</dbReference>
<comment type="caution">
    <text evidence="5">The sequence shown here is derived from an EMBL/GenBank/DDBJ whole genome shotgun (WGS) entry which is preliminary data.</text>
</comment>
<evidence type="ECO:0008006" key="7">
    <source>
        <dbReference type="Google" id="ProtNLM"/>
    </source>
</evidence>
<dbReference type="Pfam" id="PF25555">
    <property type="entry name" value="RAB3A-like_C"/>
    <property type="match status" value="1"/>
</dbReference>
<sequence length="352" mass="38879">MSDEDRTSNNSSCSGGSNPAAPMKSSLPAVKPRTRSMLVVSKSEASEQAAADLSSPSGTSAASPGLPSGEDSISSGLSVLRELAEARKLYMSTASENAQMKQYVEDLNSECLELHDSLFQEANRQVSEALQAKDRVEKRCIELERQNEVLTSEVAALKALIEQASPSLSECGHRRTGSYSDVRQAEQLTDSDIQSFELDPLVYGEFLDWLNSPGLDASKSAFMDRIVNRDIRCCLEFANRDLGAQVIEAALTNQLHIEALTSNRSAPQGKQRCSLMKSKLCHYRVRLSESSDAPWHYISHCARNRIIATCNLLHYLRYVQQGLLPSATSSDKFTEIQSHRRNMHLAMLGFQK</sequence>
<dbReference type="Gene3D" id="6.10.140.910">
    <property type="match status" value="1"/>
</dbReference>
<dbReference type="InterPro" id="IPR040351">
    <property type="entry name" value="RAB3IL/RAB3IP/Sec2"/>
</dbReference>
<dbReference type="STRING" id="282301.A0A267DS48"/>
<name>A0A267DS48_9PLAT</name>
<feature type="coiled-coil region" evidence="3">
    <location>
        <begin position="119"/>
        <end position="160"/>
    </location>
</feature>
<dbReference type="GO" id="GO:0006887">
    <property type="term" value="P:exocytosis"/>
    <property type="evidence" value="ECO:0007669"/>
    <property type="project" value="TreeGrafter"/>
</dbReference>
<accession>A0A267DS48</accession>
<evidence type="ECO:0000313" key="6">
    <source>
        <dbReference type="Proteomes" id="UP000215902"/>
    </source>
</evidence>
<feature type="compositionally biased region" description="Low complexity" evidence="4">
    <location>
        <begin position="8"/>
        <end position="18"/>
    </location>
</feature>
<dbReference type="GO" id="GO:0005085">
    <property type="term" value="F:guanyl-nucleotide exchange factor activity"/>
    <property type="evidence" value="ECO:0007669"/>
    <property type="project" value="InterPro"/>
</dbReference>
<evidence type="ECO:0000256" key="3">
    <source>
        <dbReference type="SAM" id="Coils"/>
    </source>
</evidence>
<dbReference type="PANTHER" id="PTHR14430:SF0">
    <property type="entry name" value="SEC2P DOMAIN-CONTAINING PROTEIN"/>
    <property type="match status" value="1"/>
</dbReference>
<keyword evidence="6" id="KW-1185">Reference proteome</keyword>
<dbReference type="OrthoDB" id="5560525at2759"/>
<feature type="compositionally biased region" description="Low complexity" evidence="4">
    <location>
        <begin position="53"/>
        <end position="69"/>
    </location>
</feature>
<proteinExistence type="inferred from homology"/>
<dbReference type="Proteomes" id="UP000215902">
    <property type="component" value="Unassembled WGS sequence"/>
</dbReference>
<comment type="similarity">
    <text evidence="2">Belongs to the SEC2 family.</text>
</comment>
<evidence type="ECO:0000313" key="5">
    <source>
        <dbReference type="EMBL" id="PAA51976.1"/>
    </source>
</evidence>
<dbReference type="SUPFAM" id="SSF144284">
    <property type="entry name" value="Sec2 N-terminal region"/>
    <property type="match status" value="1"/>
</dbReference>